<accession>A0A8S1T7B3</accession>
<reference evidence="1" key="1">
    <citation type="submission" date="2021-01" db="EMBL/GenBank/DDBJ databases">
        <authorList>
            <consortium name="Genoscope - CEA"/>
            <person name="William W."/>
        </authorList>
    </citation>
    <scope>NUCLEOTIDE SEQUENCE</scope>
</reference>
<evidence type="ECO:0000313" key="1">
    <source>
        <dbReference type="EMBL" id="CAD8147359.1"/>
    </source>
</evidence>
<sequence length="94" mass="11354">MLLSGEQQLNRSYYCEYNEYSNQIKRKYQSCPHQFRRVNKDHQSYKDIQSYGIINEEPEFKQMFVVVKLNLNFLCINNSVIAMSKEFKGSLFFY</sequence>
<keyword evidence="2" id="KW-1185">Reference proteome</keyword>
<dbReference type="Proteomes" id="UP000683925">
    <property type="component" value="Unassembled WGS sequence"/>
</dbReference>
<proteinExistence type="predicted"/>
<gene>
    <name evidence="1" type="ORF">POCTA_138.1.T0190394</name>
</gene>
<protein>
    <submittedName>
        <fullName evidence="1">Uncharacterized protein</fullName>
    </submittedName>
</protein>
<organism evidence="1 2">
    <name type="scientific">Paramecium octaurelia</name>
    <dbReference type="NCBI Taxonomy" id="43137"/>
    <lineage>
        <taxon>Eukaryota</taxon>
        <taxon>Sar</taxon>
        <taxon>Alveolata</taxon>
        <taxon>Ciliophora</taxon>
        <taxon>Intramacronucleata</taxon>
        <taxon>Oligohymenophorea</taxon>
        <taxon>Peniculida</taxon>
        <taxon>Parameciidae</taxon>
        <taxon>Paramecium</taxon>
    </lineage>
</organism>
<comment type="caution">
    <text evidence="1">The sequence shown here is derived from an EMBL/GenBank/DDBJ whole genome shotgun (WGS) entry which is preliminary data.</text>
</comment>
<dbReference type="EMBL" id="CAJJDP010000019">
    <property type="protein sequence ID" value="CAD8147359.1"/>
    <property type="molecule type" value="Genomic_DNA"/>
</dbReference>
<dbReference type="AlphaFoldDB" id="A0A8S1T7B3"/>
<name>A0A8S1T7B3_PAROT</name>
<evidence type="ECO:0000313" key="2">
    <source>
        <dbReference type="Proteomes" id="UP000683925"/>
    </source>
</evidence>